<dbReference type="EMBL" id="UINC01125869">
    <property type="protein sequence ID" value="SVD03999.1"/>
    <property type="molecule type" value="Genomic_DNA"/>
</dbReference>
<gene>
    <name evidence="1" type="ORF">METZ01_LOCUS356853</name>
</gene>
<dbReference type="InterPro" id="IPR005235">
    <property type="entry name" value="YmdB-like"/>
</dbReference>
<feature type="non-terminal residue" evidence="1">
    <location>
        <position position="141"/>
    </location>
</feature>
<dbReference type="PANTHER" id="PTHR36303">
    <property type="entry name" value="2',3'-CYCLIC-NUCLEOTIDE 2'-PHOSPHODIESTERASE"/>
    <property type="match status" value="1"/>
</dbReference>
<reference evidence="1" key="1">
    <citation type="submission" date="2018-05" db="EMBL/GenBank/DDBJ databases">
        <authorList>
            <person name="Lanie J.A."/>
            <person name="Ng W.-L."/>
            <person name="Kazmierczak K.M."/>
            <person name="Andrzejewski T.M."/>
            <person name="Davidsen T.M."/>
            <person name="Wayne K.J."/>
            <person name="Tettelin H."/>
            <person name="Glass J.I."/>
            <person name="Rusch D."/>
            <person name="Podicherti R."/>
            <person name="Tsui H.-C.T."/>
            <person name="Winkler M.E."/>
        </authorList>
    </citation>
    <scope>NUCLEOTIDE SEQUENCE</scope>
</reference>
<evidence type="ECO:0000313" key="1">
    <source>
        <dbReference type="EMBL" id="SVD03999.1"/>
    </source>
</evidence>
<dbReference type="Gene3D" id="3.60.21.10">
    <property type="match status" value="1"/>
</dbReference>
<dbReference type="AlphaFoldDB" id="A0A382S237"/>
<protein>
    <recommendedName>
        <fullName evidence="2">Metallophosphoesterase</fullName>
    </recommendedName>
</protein>
<organism evidence="1">
    <name type="scientific">marine metagenome</name>
    <dbReference type="NCBI Taxonomy" id="408172"/>
    <lineage>
        <taxon>unclassified sequences</taxon>
        <taxon>metagenomes</taxon>
        <taxon>ecological metagenomes</taxon>
    </lineage>
</organism>
<sequence length="141" mass="15654">MIGDIVGKGGRNTLKILLPKIISEHEIDYVIAQGENSAGGFGITKKTSREIFNSGVNVITSGNHIWDKSDIFEDLEKFNSKILRPMNYPKEKPGTGLYVDENIAVINLIGSVWMGKINSPFNQIESILSQGYPKLQYIVIN</sequence>
<dbReference type="SUPFAM" id="SSF56300">
    <property type="entry name" value="Metallo-dependent phosphatases"/>
    <property type="match status" value="1"/>
</dbReference>
<dbReference type="Pfam" id="PF13277">
    <property type="entry name" value="YmdB"/>
    <property type="match status" value="1"/>
</dbReference>
<dbReference type="PANTHER" id="PTHR36303:SF1">
    <property type="entry name" value="2',3'-CYCLIC-NUCLEOTIDE 2'-PHOSPHODIESTERASE"/>
    <property type="match status" value="1"/>
</dbReference>
<dbReference type="GO" id="GO:0004113">
    <property type="term" value="F:2',3'-cyclic-nucleotide 3'-phosphodiesterase activity"/>
    <property type="evidence" value="ECO:0007669"/>
    <property type="project" value="TreeGrafter"/>
</dbReference>
<evidence type="ECO:0008006" key="2">
    <source>
        <dbReference type="Google" id="ProtNLM"/>
    </source>
</evidence>
<proteinExistence type="predicted"/>
<name>A0A382S237_9ZZZZ</name>
<dbReference type="InterPro" id="IPR029052">
    <property type="entry name" value="Metallo-depent_PP-like"/>
</dbReference>
<accession>A0A382S237</accession>